<keyword evidence="1" id="KW-0677">Repeat</keyword>
<dbReference type="SUPFAM" id="SSF48403">
    <property type="entry name" value="Ankyrin repeat"/>
    <property type="match status" value="1"/>
</dbReference>
<feature type="region of interest" description="Disordered" evidence="4">
    <location>
        <begin position="744"/>
        <end position="812"/>
    </location>
</feature>
<evidence type="ECO:0000256" key="4">
    <source>
        <dbReference type="SAM" id="MobiDB-lite"/>
    </source>
</evidence>
<feature type="repeat" description="ANK" evidence="3">
    <location>
        <begin position="113"/>
        <end position="145"/>
    </location>
</feature>
<dbReference type="EMBL" id="ONZP01000116">
    <property type="protein sequence ID" value="SPJ74158.1"/>
    <property type="molecule type" value="Genomic_DNA"/>
</dbReference>
<comment type="caution">
    <text evidence="6">The sequence shown here is derived from an EMBL/GenBank/DDBJ whole genome shotgun (WGS) entry which is preliminary data.</text>
</comment>
<feature type="compositionally biased region" description="Basic and acidic residues" evidence="4">
    <location>
        <begin position="784"/>
        <end position="812"/>
    </location>
</feature>
<dbReference type="Gene3D" id="1.25.40.20">
    <property type="entry name" value="Ankyrin repeat-containing domain"/>
    <property type="match status" value="2"/>
</dbReference>
<evidence type="ECO:0000256" key="1">
    <source>
        <dbReference type="ARBA" id="ARBA00022737"/>
    </source>
</evidence>
<dbReference type="PANTHER" id="PTHR24198:SF165">
    <property type="entry name" value="ANKYRIN REPEAT-CONTAINING PROTEIN-RELATED"/>
    <property type="match status" value="1"/>
</dbReference>
<feature type="transmembrane region" description="Helical" evidence="5">
    <location>
        <begin position="1195"/>
        <end position="1218"/>
    </location>
</feature>
<dbReference type="GO" id="GO:0046873">
    <property type="term" value="F:metal ion transmembrane transporter activity"/>
    <property type="evidence" value="ECO:0007669"/>
    <property type="project" value="InterPro"/>
</dbReference>
<dbReference type="Proteomes" id="UP001187734">
    <property type="component" value="Unassembled WGS sequence"/>
</dbReference>
<reference evidence="6" key="1">
    <citation type="submission" date="2018-03" db="EMBL/GenBank/DDBJ databases">
        <authorList>
            <person name="Guldener U."/>
        </authorList>
    </citation>
    <scope>NUCLEOTIDE SEQUENCE</scope>
</reference>
<feature type="region of interest" description="Disordered" evidence="4">
    <location>
        <begin position="542"/>
        <end position="575"/>
    </location>
</feature>
<name>A0AAE8SFQ1_9HYPO</name>
<dbReference type="InterPro" id="IPR002523">
    <property type="entry name" value="MgTranspt_CorA/ZnTranspt_ZntB"/>
</dbReference>
<dbReference type="InterPro" id="IPR036770">
    <property type="entry name" value="Ankyrin_rpt-contain_sf"/>
</dbReference>
<dbReference type="Pfam" id="PF12796">
    <property type="entry name" value="Ank_2"/>
    <property type="match status" value="3"/>
</dbReference>
<feature type="repeat" description="ANK" evidence="3">
    <location>
        <begin position="145"/>
        <end position="177"/>
    </location>
</feature>
<dbReference type="GO" id="GO:0016020">
    <property type="term" value="C:membrane"/>
    <property type="evidence" value="ECO:0007669"/>
    <property type="project" value="InterPro"/>
</dbReference>
<dbReference type="PROSITE" id="PS50088">
    <property type="entry name" value="ANK_REPEAT"/>
    <property type="match status" value="6"/>
</dbReference>
<evidence type="ECO:0000256" key="3">
    <source>
        <dbReference type="PROSITE-ProRule" id="PRU00023"/>
    </source>
</evidence>
<dbReference type="InterPro" id="IPR002110">
    <property type="entry name" value="Ankyrin_rpt"/>
</dbReference>
<evidence type="ECO:0000256" key="5">
    <source>
        <dbReference type="SAM" id="Phobius"/>
    </source>
</evidence>
<feature type="repeat" description="ANK" evidence="3">
    <location>
        <begin position="246"/>
        <end position="278"/>
    </location>
</feature>
<feature type="repeat" description="ANK" evidence="3">
    <location>
        <begin position="213"/>
        <end position="245"/>
    </location>
</feature>
<dbReference type="Pfam" id="PF01544">
    <property type="entry name" value="CorA"/>
    <property type="match status" value="1"/>
</dbReference>
<proteinExistence type="predicted"/>
<feature type="repeat" description="ANK" evidence="3">
    <location>
        <begin position="314"/>
        <end position="335"/>
    </location>
</feature>
<keyword evidence="2 3" id="KW-0040">ANK repeat</keyword>
<feature type="compositionally biased region" description="Basic residues" evidence="4">
    <location>
        <begin position="542"/>
        <end position="551"/>
    </location>
</feature>
<organism evidence="6 7">
    <name type="scientific">Fusarium torulosum</name>
    <dbReference type="NCBI Taxonomy" id="33205"/>
    <lineage>
        <taxon>Eukaryota</taxon>
        <taxon>Fungi</taxon>
        <taxon>Dikarya</taxon>
        <taxon>Ascomycota</taxon>
        <taxon>Pezizomycotina</taxon>
        <taxon>Sordariomycetes</taxon>
        <taxon>Hypocreomycetidae</taxon>
        <taxon>Hypocreales</taxon>
        <taxon>Nectriaceae</taxon>
        <taxon>Fusarium</taxon>
    </lineage>
</organism>
<feature type="transmembrane region" description="Helical" evidence="5">
    <location>
        <begin position="1230"/>
        <end position="1253"/>
    </location>
</feature>
<keyword evidence="5" id="KW-1133">Transmembrane helix</keyword>
<dbReference type="SMART" id="SM00248">
    <property type="entry name" value="ANK"/>
    <property type="match status" value="8"/>
</dbReference>
<feature type="compositionally biased region" description="Polar residues" evidence="4">
    <location>
        <begin position="552"/>
        <end position="568"/>
    </location>
</feature>
<feature type="repeat" description="ANK" evidence="3">
    <location>
        <begin position="80"/>
        <end position="112"/>
    </location>
</feature>
<evidence type="ECO:0000313" key="6">
    <source>
        <dbReference type="EMBL" id="SPJ74158.1"/>
    </source>
</evidence>
<protein>
    <recommendedName>
        <fullName evidence="8">Ankyrin repeat protein</fullName>
    </recommendedName>
</protein>
<evidence type="ECO:0000256" key="2">
    <source>
        <dbReference type="ARBA" id="ARBA00023043"/>
    </source>
</evidence>
<feature type="compositionally biased region" description="Polar residues" evidence="4">
    <location>
        <begin position="1"/>
        <end position="11"/>
    </location>
</feature>
<evidence type="ECO:0000313" key="7">
    <source>
        <dbReference type="Proteomes" id="UP001187734"/>
    </source>
</evidence>
<dbReference type="Pfam" id="PF00023">
    <property type="entry name" value="Ank"/>
    <property type="match status" value="1"/>
</dbReference>
<sequence>MEADGGTTTRSPPVMGEPPVDESDPKPPVDGGSYHSSSEDSPVSVFDILNKMAESENPNTDELRNILENNKSIIEAKDSDGLMPLHAAVNYGLLEATEVLLEFQADATAQDDEKRQPLHIACRQGNKDIAKLLLDKGANIEARWNGITPFHAACWSGKIDIVKFLIDEGAKILVTDNIEWTPLLTASVSGYEEIAKALLEKDKRNINHTEKVGGWTALHLAMHCGHESIVSMLMGYGANPDLQDGKGYTALHIAISENYPELVNQLLDKGAGTKIKDNDDWTTLHFVARYSDKEIATKVLIKGARDVINVKDKHGWTALHVASSQGNESVVKALLGDKEIRSKLEINVKNNDDNTALHLASGALDGGVDQYKPDDDSESSSEEKAIRQGVIIDELLGAEADSKIKNKNEKSSIDLIMADDEPYRFRGLLAYVSHPYLPPEIPLTEVDMKKTEVNGLLAMEEFFTLLTKLIHQSSPGMAINTTLRSTLYMLLDVLGNDVNIPLLKHFPSALGLLISASSPNDHLNARLKSAAVSITNILKQLRPQHSKKKPQKGQQTSIAMFNRQNKGNLQDKGKEVDKMDHGIPVENLTRKVPEALLNSLDDIGDILRDPQFSQLHRDDYSKFIMPNAKKGLESVLEGFEAVVVQFYKEKGKSGSLLRYRSVNEVIYGAGPTTIMKARSHYTNFEFKHGPKFSWVHLPSTNMVWMQEADKHHAIDAIEDKDTIPEQYFALRSFFRDSWIQVPDGDTPSRVMQPRALGQNRSSSAQDNRERGQDTDLVEPGGRGPKQEADVPQDNHDKNQNTDVVEHKAPRPERVANTPQASAAYMPYFCFSTCHNEARDNLKDPEKLRAYQALLNGYQDSVIHESPTLDEWYYHFAMDNKSAEDRSLRNREQVVTKFLKEQEKTKEDESRMPAAGNTDAVGHVSERVEAVESSSDDHWILLRVNQIWIWTFADKWIITASSCSLDDNHETLVEGILGQLQKQVEYGGSESQPGTTEAMKKLIVDYCVASYERKPARKPKMSIGQIFSNYMNRIGRDETVLFQRLSHRATSDVELPKETADLGSSINSHPDGVHHRGQVKTWEEKMRKSIKLAEDLFADIKDVRDELNILKSVARFQKKVQLDLAGKSVKDTNLSADYVENDIKEMDNVADRIQSALNATLSLQQSEIANEQADAANRLAEDAYKQTQYARQQNTVLMTFTTATIVFLPLSFLSSLFALDAEAFSKTPSWVFLVIFLVSLGVSVIILALGFVVYRFAPITEDQAQVPSSSGAKGKKKSPIAKARSGDTAKTTQVNGKGRVGGHLLYRHGRTKLGDQELGNMTRSEGN</sequence>
<dbReference type="PROSITE" id="PS50297">
    <property type="entry name" value="ANK_REP_REGION"/>
    <property type="match status" value="6"/>
</dbReference>
<feature type="region of interest" description="Disordered" evidence="4">
    <location>
        <begin position="1"/>
        <end position="41"/>
    </location>
</feature>
<feature type="region of interest" description="Disordered" evidence="4">
    <location>
        <begin position="1264"/>
        <end position="1326"/>
    </location>
</feature>
<accession>A0AAE8SFQ1</accession>
<dbReference type="Gene3D" id="1.20.58.340">
    <property type="entry name" value="Magnesium transport protein CorA, transmembrane region"/>
    <property type="match status" value="1"/>
</dbReference>
<keyword evidence="5" id="KW-0812">Transmembrane</keyword>
<dbReference type="PANTHER" id="PTHR24198">
    <property type="entry name" value="ANKYRIN REPEAT AND PROTEIN KINASE DOMAIN-CONTAINING PROTEIN"/>
    <property type="match status" value="1"/>
</dbReference>
<evidence type="ECO:0008006" key="8">
    <source>
        <dbReference type="Google" id="ProtNLM"/>
    </source>
</evidence>
<keyword evidence="7" id="KW-1185">Reference proteome</keyword>
<keyword evidence="5" id="KW-0472">Membrane</keyword>
<gene>
    <name evidence="6" type="ORF">FTOL_03888</name>
</gene>